<keyword evidence="3 7" id="KW-1133">Transmembrane helix</keyword>
<dbReference type="GO" id="GO:0005506">
    <property type="term" value="F:iron ion binding"/>
    <property type="evidence" value="ECO:0007669"/>
    <property type="project" value="InterPro"/>
</dbReference>
<dbReference type="InterPro" id="IPR051689">
    <property type="entry name" value="Sterol_desaturase/TMEM195"/>
</dbReference>
<dbReference type="GO" id="GO:0006643">
    <property type="term" value="P:membrane lipid metabolic process"/>
    <property type="evidence" value="ECO:0007669"/>
    <property type="project" value="TreeGrafter"/>
</dbReference>
<reference evidence="9" key="2">
    <citation type="submission" date="2022-12" db="EMBL/GenBank/DDBJ databases">
        <authorList>
            <person name="Sun Q."/>
            <person name="Zhou Y."/>
        </authorList>
    </citation>
    <scope>NUCLEOTIDE SEQUENCE</scope>
    <source>
        <strain evidence="9">CGMCC 1.15034</strain>
    </source>
</reference>
<evidence type="ECO:0000313" key="9">
    <source>
        <dbReference type="EMBL" id="GGI20463.1"/>
    </source>
</evidence>
<evidence type="ECO:0000256" key="2">
    <source>
        <dbReference type="ARBA" id="ARBA00022692"/>
    </source>
</evidence>
<comment type="subcellular location">
    <subcellularLocation>
        <location evidence="1">Endomembrane system</location>
        <topology evidence="1">Multi-pass membrane protein</topology>
    </subcellularLocation>
</comment>
<evidence type="ECO:0000256" key="3">
    <source>
        <dbReference type="ARBA" id="ARBA00022989"/>
    </source>
</evidence>
<accession>A0AA88B6J0</accession>
<sequence>MMSSLPMQVALMLGETIEKVIPVTLVLALVFTVLEHFWACNPGPSWWRKREIVTDICYWFFVPVFARTMRIGLLIVTAGIVFNIHDADELIAFYDNGHGPLSQLPLWLQGVLFLVASDFMLYWLHRLFHGGGFWKYHAVHHSSEEISWISAARFHPVNLMLGTIGVDVVLLMAGISPNVMIWVGPFTTFHSAFVHANLNWTFGPFRYVLATPVFHRWHHTPLEEGGDTNFAGTFPIWDVLFGTYRMPNGELPQGYGKDEATMPKEFPGQLAYPFRH</sequence>
<gene>
    <name evidence="9" type="ORF">GCM10010987_09480</name>
</gene>
<evidence type="ECO:0000259" key="8">
    <source>
        <dbReference type="Pfam" id="PF04116"/>
    </source>
</evidence>
<reference evidence="9" key="1">
    <citation type="journal article" date="2014" name="Int. J. Syst. Evol. Microbiol.">
        <title>Complete genome sequence of Corynebacterium casei LMG S-19264T (=DSM 44701T), isolated from a smear-ripened cheese.</title>
        <authorList>
            <consortium name="US DOE Joint Genome Institute (JGI-PGF)"/>
            <person name="Walter F."/>
            <person name="Albersmeier A."/>
            <person name="Kalinowski J."/>
            <person name="Ruckert C."/>
        </authorList>
    </citation>
    <scope>NUCLEOTIDE SEQUENCE</scope>
    <source>
        <strain evidence="9">CGMCC 1.15034</strain>
    </source>
</reference>
<dbReference type="PANTHER" id="PTHR21624">
    <property type="entry name" value="STEROL DESATURASE-RELATED PROTEIN"/>
    <property type="match status" value="1"/>
</dbReference>
<feature type="transmembrane region" description="Helical" evidence="7">
    <location>
        <begin position="104"/>
        <end position="124"/>
    </location>
</feature>
<feature type="domain" description="Fatty acid hydroxylase" evidence="8">
    <location>
        <begin position="111"/>
        <end position="243"/>
    </location>
</feature>
<dbReference type="AlphaFoldDB" id="A0AA88B6J0"/>
<evidence type="ECO:0000313" key="10">
    <source>
        <dbReference type="Proteomes" id="UP000625079"/>
    </source>
</evidence>
<protein>
    <recommendedName>
        <fullName evidence="8">Fatty acid hydroxylase domain-containing protein</fullName>
    </recommendedName>
</protein>
<keyword evidence="6 7" id="KW-0472">Membrane</keyword>
<dbReference type="InterPro" id="IPR006694">
    <property type="entry name" value="Fatty_acid_hydroxylase"/>
</dbReference>
<keyword evidence="2 7" id="KW-0812">Transmembrane</keyword>
<dbReference type="Proteomes" id="UP000625079">
    <property type="component" value="Unassembled WGS sequence"/>
</dbReference>
<comment type="caution">
    <text evidence="9">The sequence shown here is derived from an EMBL/GenBank/DDBJ whole genome shotgun (WGS) entry which is preliminary data.</text>
</comment>
<organism evidence="9 10">
    <name type="scientific">Bradyrhizobium guangdongense</name>
    <dbReference type="NCBI Taxonomy" id="1325090"/>
    <lineage>
        <taxon>Bacteria</taxon>
        <taxon>Pseudomonadati</taxon>
        <taxon>Pseudomonadota</taxon>
        <taxon>Alphaproteobacteria</taxon>
        <taxon>Hyphomicrobiales</taxon>
        <taxon>Nitrobacteraceae</taxon>
        <taxon>Bradyrhizobium</taxon>
    </lineage>
</organism>
<dbReference type="GO" id="GO:0050479">
    <property type="term" value="F:glyceryl-ether monooxygenase activity"/>
    <property type="evidence" value="ECO:0007669"/>
    <property type="project" value="TreeGrafter"/>
</dbReference>
<dbReference type="PANTHER" id="PTHR21624:SF1">
    <property type="entry name" value="ALKYLGLYCEROL MONOOXYGENASE"/>
    <property type="match status" value="1"/>
</dbReference>
<evidence type="ECO:0000256" key="4">
    <source>
        <dbReference type="ARBA" id="ARBA00023002"/>
    </source>
</evidence>
<feature type="transmembrane region" description="Helical" evidence="7">
    <location>
        <begin position="58"/>
        <end position="84"/>
    </location>
</feature>
<evidence type="ECO:0000256" key="1">
    <source>
        <dbReference type="ARBA" id="ARBA00004127"/>
    </source>
</evidence>
<evidence type="ECO:0000256" key="6">
    <source>
        <dbReference type="ARBA" id="ARBA00023136"/>
    </source>
</evidence>
<keyword evidence="4" id="KW-0560">Oxidoreductase</keyword>
<dbReference type="GO" id="GO:0008610">
    <property type="term" value="P:lipid biosynthetic process"/>
    <property type="evidence" value="ECO:0007669"/>
    <property type="project" value="InterPro"/>
</dbReference>
<dbReference type="GO" id="GO:0012505">
    <property type="term" value="C:endomembrane system"/>
    <property type="evidence" value="ECO:0007669"/>
    <property type="project" value="UniProtKB-SubCell"/>
</dbReference>
<name>A0AA88B6J0_9BRAD</name>
<evidence type="ECO:0000256" key="7">
    <source>
        <dbReference type="SAM" id="Phobius"/>
    </source>
</evidence>
<dbReference type="GO" id="GO:0016020">
    <property type="term" value="C:membrane"/>
    <property type="evidence" value="ECO:0007669"/>
    <property type="project" value="GOC"/>
</dbReference>
<keyword evidence="5" id="KW-0443">Lipid metabolism</keyword>
<feature type="transmembrane region" description="Helical" evidence="7">
    <location>
        <begin position="20"/>
        <end position="38"/>
    </location>
</feature>
<dbReference type="EMBL" id="BMHC01000001">
    <property type="protein sequence ID" value="GGI20463.1"/>
    <property type="molecule type" value="Genomic_DNA"/>
</dbReference>
<evidence type="ECO:0000256" key="5">
    <source>
        <dbReference type="ARBA" id="ARBA00023098"/>
    </source>
</evidence>
<proteinExistence type="predicted"/>
<dbReference type="Pfam" id="PF04116">
    <property type="entry name" value="FA_hydroxylase"/>
    <property type="match status" value="1"/>
</dbReference>